<proteinExistence type="predicted"/>
<evidence type="ECO:0000313" key="3">
    <source>
        <dbReference type="EMBL" id="KEO84709.1"/>
    </source>
</evidence>
<dbReference type="Pfam" id="PF07510">
    <property type="entry name" value="GmrSD_C"/>
    <property type="match status" value="1"/>
</dbReference>
<dbReference type="InterPro" id="IPR004919">
    <property type="entry name" value="GmrSD_N"/>
</dbReference>
<protein>
    <recommendedName>
        <fullName evidence="5">DUF262 domain-containing protein</fullName>
    </recommendedName>
</protein>
<evidence type="ECO:0000259" key="2">
    <source>
        <dbReference type="Pfam" id="PF07510"/>
    </source>
</evidence>
<evidence type="ECO:0000313" key="4">
    <source>
        <dbReference type="Proteomes" id="UP000027931"/>
    </source>
</evidence>
<comment type="caution">
    <text evidence="3">The sequence shown here is derived from an EMBL/GenBank/DDBJ whole genome shotgun (WGS) entry which is preliminary data.</text>
</comment>
<organism evidence="3 4">
    <name type="scientific">Tumebacillus flagellatus</name>
    <dbReference type="NCBI Taxonomy" id="1157490"/>
    <lineage>
        <taxon>Bacteria</taxon>
        <taxon>Bacillati</taxon>
        <taxon>Bacillota</taxon>
        <taxon>Bacilli</taxon>
        <taxon>Bacillales</taxon>
        <taxon>Alicyclobacillaceae</taxon>
        <taxon>Tumebacillus</taxon>
    </lineage>
</organism>
<gene>
    <name evidence="3" type="ORF">EL26_04110</name>
</gene>
<reference evidence="3 4" key="1">
    <citation type="journal article" date="2013" name="Int. J. Syst. Evol. Microbiol.">
        <title>Tumebacillus flagellatus sp. nov., an alpha-amylase/pullulanase-producing bacterium isolated from cassava wastewater.</title>
        <authorList>
            <person name="Wang Q."/>
            <person name="Xie N."/>
            <person name="Qin Y."/>
            <person name="Shen N."/>
            <person name="Zhu J."/>
            <person name="Mi H."/>
            <person name="Huang R."/>
        </authorList>
    </citation>
    <scope>NUCLEOTIDE SEQUENCE [LARGE SCALE GENOMIC DNA]</scope>
    <source>
        <strain evidence="3 4">GST4</strain>
    </source>
</reference>
<dbReference type="Pfam" id="PF03235">
    <property type="entry name" value="GmrSD_N"/>
    <property type="match status" value="1"/>
</dbReference>
<evidence type="ECO:0008006" key="5">
    <source>
        <dbReference type="Google" id="ProtNLM"/>
    </source>
</evidence>
<dbReference type="AlphaFoldDB" id="A0A074LUV3"/>
<dbReference type="EMBL" id="JMIR01000003">
    <property type="protein sequence ID" value="KEO84709.1"/>
    <property type="molecule type" value="Genomic_DNA"/>
</dbReference>
<dbReference type="STRING" id="1157490.EL26_04110"/>
<dbReference type="RefSeq" id="WP_038084667.1">
    <property type="nucleotide sequence ID" value="NZ_JMIR01000003.1"/>
</dbReference>
<dbReference type="PANTHER" id="PTHR35149">
    <property type="entry name" value="SLL5132 PROTEIN"/>
    <property type="match status" value="1"/>
</dbReference>
<dbReference type="Proteomes" id="UP000027931">
    <property type="component" value="Unassembled WGS sequence"/>
</dbReference>
<dbReference type="OrthoDB" id="9798761at2"/>
<feature type="domain" description="GmrSD restriction endonucleases N-terminal" evidence="1">
    <location>
        <begin position="12"/>
        <end position="250"/>
    </location>
</feature>
<dbReference type="PANTHER" id="PTHR35149:SF2">
    <property type="entry name" value="DUF262 DOMAIN-CONTAINING PROTEIN"/>
    <property type="match status" value="1"/>
</dbReference>
<dbReference type="eggNOG" id="COG1479">
    <property type="taxonomic scope" value="Bacteria"/>
</dbReference>
<name>A0A074LUV3_9BACL</name>
<keyword evidence="4" id="KW-1185">Reference proteome</keyword>
<sequence>MKISAHGKNLQKILAERVTYEIPDYQRPYSWTKHELEDMLNDLDVTITSETNHYFGTFVFNEERKKSDNVIEVIDGQQRMTTVAIFLYVLRYLYSQPRFSTMEGVEHRRNKLKEYLEFLDEDGQTIGSKFRLGDVNREFFDKYIVEGWAKEATEKEAIVKSFENRKLFNASKSIKTAFEFIQKKIDDRIAGLNDAEAIQQIKQLNDAILKDFEVVEIVVEQDGDAFLIFETLNDRGLELSSVDLIKNKLFKYCAHHRDFEELKDKWLDMIRTLDNSVVKKYLRHYWIATYEHTTHQGLFKSVRDRVTDYSFAKRLILDLHNLSQYYGALINPHNGCFTNQKLIVVLEEMRSLGFDLLHPILLSAFRKFNNDETKLYKIARLCLNFLLRYITVMKEKPSNIEKEVGECARNLDNDLTQLAAVFIKHAKDAEFKESMKLLTVNYSSYSTYFILAEYEHSLHNEMWIAPERKYVTVEHILPQVIDFDKSNEVGEWANKFSQEEHDVYLNRLGNLTLLGPSPQGKAGNRRFEDKLRVYQNDTSMLMTHELTNYATWGIEQIEDRQEKMAEKAVDIFTLDYSHVK</sequence>
<feature type="domain" description="GmrSD restriction endonucleases C-terminal" evidence="2">
    <location>
        <begin position="428"/>
        <end position="566"/>
    </location>
</feature>
<dbReference type="InterPro" id="IPR011089">
    <property type="entry name" value="GmrSD_C"/>
</dbReference>
<evidence type="ECO:0000259" key="1">
    <source>
        <dbReference type="Pfam" id="PF03235"/>
    </source>
</evidence>
<accession>A0A074LUV3</accession>